<keyword evidence="2" id="KW-1185">Reference proteome</keyword>
<dbReference type="RefSeq" id="WP_106257987.1">
    <property type="nucleotide sequence ID" value="NZ_CAWNSW010000039.1"/>
</dbReference>
<name>A0A2T1E160_9CYAN</name>
<dbReference type="AlphaFoldDB" id="A0A2T1E160"/>
<evidence type="ECO:0000313" key="2">
    <source>
        <dbReference type="Proteomes" id="UP000239576"/>
    </source>
</evidence>
<organism evidence="1 2">
    <name type="scientific">Stenomitos frigidus ULC18</name>
    <dbReference type="NCBI Taxonomy" id="2107698"/>
    <lineage>
        <taxon>Bacteria</taxon>
        <taxon>Bacillati</taxon>
        <taxon>Cyanobacteriota</taxon>
        <taxon>Cyanophyceae</taxon>
        <taxon>Leptolyngbyales</taxon>
        <taxon>Leptolyngbyaceae</taxon>
        <taxon>Stenomitos</taxon>
    </lineage>
</organism>
<accession>A0A2T1E160</accession>
<reference evidence="1 2" key="2">
    <citation type="submission" date="2018-03" db="EMBL/GenBank/DDBJ databases">
        <title>The ancient ancestry and fast evolution of plastids.</title>
        <authorList>
            <person name="Moore K.R."/>
            <person name="Magnabosco C."/>
            <person name="Momper L."/>
            <person name="Gold D.A."/>
            <person name="Bosak T."/>
            <person name="Fournier G.P."/>
        </authorList>
    </citation>
    <scope>NUCLEOTIDE SEQUENCE [LARGE SCALE GENOMIC DNA]</scope>
    <source>
        <strain evidence="1 2">ULC18</strain>
    </source>
</reference>
<protein>
    <submittedName>
        <fullName evidence="1">Uncharacterized protein</fullName>
    </submittedName>
</protein>
<evidence type="ECO:0000313" key="1">
    <source>
        <dbReference type="EMBL" id="PSB26495.1"/>
    </source>
</evidence>
<proteinExistence type="predicted"/>
<dbReference type="EMBL" id="PVWK01000105">
    <property type="protein sequence ID" value="PSB26495.1"/>
    <property type="molecule type" value="Genomic_DNA"/>
</dbReference>
<gene>
    <name evidence="1" type="ORF">C7B82_19700</name>
</gene>
<sequence length="78" mass="8266">MSVSCKGGLFCTSAKADFISEGTSPVALILTETNVGEEPFQAIVVDLPVEAAARDRAREPLSDSRSLEVRVILLSPFG</sequence>
<reference evidence="2" key="1">
    <citation type="submission" date="2018-02" db="EMBL/GenBank/DDBJ databases">
        <authorList>
            <person name="Moore K."/>
            <person name="Momper L."/>
        </authorList>
    </citation>
    <scope>NUCLEOTIDE SEQUENCE [LARGE SCALE GENOMIC DNA]</scope>
    <source>
        <strain evidence="2">ULC18</strain>
    </source>
</reference>
<dbReference type="Proteomes" id="UP000239576">
    <property type="component" value="Unassembled WGS sequence"/>
</dbReference>
<comment type="caution">
    <text evidence="1">The sequence shown here is derived from an EMBL/GenBank/DDBJ whole genome shotgun (WGS) entry which is preliminary data.</text>
</comment>